<evidence type="ECO:0000313" key="3">
    <source>
        <dbReference type="Proteomes" id="UP000001818"/>
    </source>
</evidence>
<dbReference type="Proteomes" id="UP000001818">
    <property type="component" value="Chromosome"/>
</dbReference>
<sequence>MIMQIFLISGLIMLGIFAATQRRRAGLVSFVMIALAVGGIFLVALPDTTTALANALGVGRGADLVSYIFILFTLSAILNLHLRLRAEAEVVTRLARAIALQSAEGPAESKQK</sequence>
<dbReference type="eggNOG" id="ENOG5030X7V">
    <property type="taxonomic scope" value="Bacteria"/>
</dbReference>
<protein>
    <submittedName>
        <fullName evidence="2">Conserved hypothetical membrane protein</fullName>
    </submittedName>
</protein>
<dbReference type="STRING" id="316057.RPD_0758"/>
<dbReference type="HOGENOM" id="CLU_140283_0_0_5"/>
<keyword evidence="1" id="KW-0472">Membrane</keyword>
<dbReference type="BioCyc" id="RPAL316057:RPD_RS03860-MONOMER"/>
<dbReference type="KEGG" id="rpd:RPD_0758"/>
<proteinExistence type="predicted"/>
<gene>
    <name evidence="2" type="ordered locus">RPD_0758</name>
</gene>
<feature type="transmembrane region" description="Helical" evidence="1">
    <location>
        <begin position="64"/>
        <end position="82"/>
    </location>
</feature>
<dbReference type="AlphaFoldDB" id="Q13D43"/>
<organism evidence="2 3">
    <name type="scientific">Rhodopseudomonas palustris (strain BisB5)</name>
    <dbReference type="NCBI Taxonomy" id="316057"/>
    <lineage>
        <taxon>Bacteria</taxon>
        <taxon>Pseudomonadati</taxon>
        <taxon>Pseudomonadota</taxon>
        <taxon>Alphaproteobacteria</taxon>
        <taxon>Hyphomicrobiales</taxon>
        <taxon>Nitrobacteraceae</taxon>
        <taxon>Rhodopseudomonas</taxon>
    </lineage>
</organism>
<dbReference type="Pfam" id="PF10066">
    <property type="entry name" value="DUF2304"/>
    <property type="match status" value="1"/>
</dbReference>
<reference evidence="2 3" key="1">
    <citation type="submission" date="2006-03" db="EMBL/GenBank/DDBJ databases">
        <title>Complete sequence of Rhodopseudomonas palustris BisB5.</title>
        <authorList>
            <consortium name="US DOE Joint Genome Institute"/>
            <person name="Copeland A."/>
            <person name="Lucas S."/>
            <person name="Lapidus A."/>
            <person name="Barry K."/>
            <person name="Detter J.C."/>
            <person name="Glavina del Rio T."/>
            <person name="Hammon N."/>
            <person name="Israni S."/>
            <person name="Dalin E."/>
            <person name="Tice H."/>
            <person name="Pitluck S."/>
            <person name="Chain P."/>
            <person name="Malfatti S."/>
            <person name="Shin M."/>
            <person name="Vergez L."/>
            <person name="Schmutz J."/>
            <person name="Larimer F."/>
            <person name="Land M."/>
            <person name="Hauser L."/>
            <person name="Pelletier D.A."/>
            <person name="Kyrpides N."/>
            <person name="Lykidis A."/>
            <person name="Oda Y."/>
            <person name="Harwood C.S."/>
            <person name="Richardson P."/>
        </authorList>
    </citation>
    <scope>NUCLEOTIDE SEQUENCE [LARGE SCALE GENOMIC DNA]</scope>
    <source>
        <strain evidence="2 3">BisB5</strain>
    </source>
</reference>
<keyword evidence="1" id="KW-0812">Transmembrane</keyword>
<keyword evidence="1" id="KW-1133">Transmembrane helix</keyword>
<dbReference type="EMBL" id="CP000283">
    <property type="protein sequence ID" value="ABE37996.1"/>
    <property type="molecule type" value="Genomic_DNA"/>
</dbReference>
<accession>Q13D43</accession>
<dbReference type="InterPro" id="IPR019277">
    <property type="entry name" value="DUF2304"/>
</dbReference>
<feature type="transmembrane region" description="Helical" evidence="1">
    <location>
        <begin position="28"/>
        <end position="52"/>
    </location>
</feature>
<evidence type="ECO:0000256" key="1">
    <source>
        <dbReference type="SAM" id="Phobius"/>
    </source>
</evidence>
<name>Q13D43_RHOPS</name>
<evidence type="ECO:0000313" key="2">
    <source>
        <dbReference type="EMBL" id="ABE37996.1"/>
    </source>
</evidence>